<comment type="function">
    <text evidence="3">Plays a central role in 2-thiolation of mcm(5)S(2)U at tRNA wobble positions of tRNA(Lys), tRNA(Glu) and tRNA(Gln). May act by forming a heterodimer with NCS6 that ligates sulfur from thiocarboxylated URM1 onto the uridine of tRNAs at wobble position. Prior mcm(5) tRNA modification by the elongator complex is required for 2-thiolation. May also be involved in protein urmylation.</text>
</comment>
<dbReference type="GO" id="GO:0000049">
    <property type="term" value="F:tRNA binding"/>
    <property type="evidence" value="ECO:0007669"/>
    <property type="project" value="InterPro"/>
</dbReference>
<dbReference type="GO" id="GO:0002143">
    <property type="term" value="P:tRNA wobble position uridine thiolation"/>
    <property type="evidence" value="ECO:0007669"/>
    <property type="project" value="TreeGrafter"/>
</dbReference>
<gene>
    <name evidence="3" type="primary">NCS2</name>
    <name evidence="3" type="synonym">CTU2</name>
    <name evidence="4" type="ORF">EXIGLDRAFT_759644</name>
</gene>
<sequence>MSCEKPEDVMPRKPRHDRGKTCHKCKTQPGQLIVRHFVYCKDCFFAHVHSKFRRQMPAREAYCQPEQEPSLSVAFSGGLGASVLLDLVARTYRREGARKPVWSPITAYYVETCAAYDGVPDAVEHVKEVVNGYRGIELVVLRLEDAFDTQTPLLALSLADERLPLSSSSSATPTDALRAHLAALPTPTARLQAISNLTYALVLRAAPSHAPILFGTHLTALAVSLISGVAHGAGYNLTPPARIVRPLCEISAKECAAYAHWRALRPLRSRGPPGMDSVLGITRDFIVRLDRDFPSTVSAVARTCAKVVPKRDSSSSAGAPLTCALCERPAQHGVLEWKTRTAIRSFSSDSEQDKTEGTAVAEELCYACHTMLTSRARVRGPSDVEQVLPVPSWTSSTIRARMRESVKDFILDDED</sequence>
<keyword evidence="2 3" id="KW-0819">tRNA processing</keyword>
<dbReference type="HAMAP" id="MF_03054">
    <property type="entry name" value="CTU2"/>
    <property type="match status" value="1"/>
</dbReference>
<reference evidence="4 5" key="1">
    <citation type="journal article" date="2016" name="Mol. Biol. Evol.">
        <title>Comparative Genomics of Early-Diverging Mushroom-Forming Fungi Provides Insights into the Origins of Lignocellulose Decay Capabilities.</title>
        <authorList>
            <person name="Nagy L.G."/>
            <person name="Riley R."/>
            <person name="Tritt A."/>
            <person name="Adam C."/>
            <person name="Daum C."/>
            <person name="Floudas D."/>
            <person name="Sun H."/>
            <person name="Yadav J.S."/>
            <person name="Pangilinan J."/>
            <person name="Larsson K.H."/>
            <person name="Matsuura K."/>
            <person name="Barry K."/>
            <person name="Labutti K."/>
            <person name="Kuo R."/>
            <person name="Ohm R.A."/>
            <person name="Bhattacharya S.S."/>
            <person name="Shirouzu T."/>
            <person name="Yoshinaga Y."/>
            <person name="Martin F.M."/>
            <person name="Grigoriev I.V."/>
            <person name="Hibbett D.S."/>
        </authorList>
    </citation>
    <scope>NUCLEOTIDE SEQUENCE [LARGE SCALE GENOMIC DNA]</scope>
    <source>
        <strain evidence="4 5">HHB12029</strain>
    </source>
</reference>
<dbReference type="AlphaFoldDB" id="A0A165Q161"/>
<dbReference type="InParanoid" id="A0A165Q161"/>
<dbReference type="GO" id="GO:0032447">
    <property type="term" value="P:protein urmylation"/>
    <property type="evidence" value="ECO:0007669"/>
    <property type="project" value="UniProtKB-UniRule"/>
</dbReference>
<protein>
    <recommendedName>
        <fullName evidence="3">Cytoplasmic tRNA 2-thiolation protein 2</fullName>
    </recommendedName>
</protein>
<evidence type="ECO:0000313" key="5">
    <source>
        <dbReference type="Proteomes" id="UP000077266"/>
    </source>
</evidence>
<dbReference type="PANTHER" id="PTHR20882:SF14">
    <property type="entry name" value="CYTOPLASMIC TRNA 2-THIOLATION PROTEIN 2"/>
    <property type="match status" value="1"/>
</dbReference>
<dbReference type="GO" id="GO:0016779">
    <property type="term" value="F:nucleotidyltransferase activity"/>
    <property type="evidence" value="ECO:0007669"/>
    <property type="project" value="UniProtKB-UniRule"/>
</dbReference>
<keyword evidence="5" id="KW-1185">Reference proteome</keyword>
<evidence type="ECO:0000313" key="4">
    <source>
        <dbReference type="EMBL" id="KZW02942.1"/>
    </source>
</evidence>
<dbReference type="OrthoDB" id="25129at2759"/>
<dbReference type="Gene3D" id="3.40.50.620">
    <property type="entry name" value="HUPs"/>
    <property type="match status" value="1"/>
</dbReference>
<dbReference type="UniPathway" id="UPA00988"/>
<dbReference type="Proteomes" id="UP000077266">
    <property type="component" value="Unassembled WGS sequence"/>
</dbReference>
<dbReference type="InterPro" id="IPR019407">
    <property type="entry name" value="CTU2"/>
</dbReference>
<dbReference type="PANTHER" id="PTHR20882">
    <property type="entry name" value="CYTOPLASMIC TRNA 2-THIOLATION PROTEIN 2"/>
    <property type="match status" value="1"/>
</dbReference>
<dbReference type="InterPro" id="IPR014729">
    <property type="entry name" value="Rossmann-like_a/b/a_fold"/>
</dbReference>
<name>A0A165Q161_EXIGL</name>
<evidence type="ECO:0000256" key="3">
    <source>
        <dbReference type="HAMAP-Rule" id="MF_03054"/>
    </source>
</evidence>
<comment type="subcellular location">
    <subcellularLocation>
        <location evidence="3">Cytoplasm</location>
    </subcellularLocation>
</comment>
<dbReference type="GO" id="GO:0016783">
    <property type="term" value="F:sulfurtransferase activity"/>
    <property type="evidence" value="ECO:0007669"/>
    <property type="project" value="TreeGrafter"/>
</dbReference>
<comment type="similarity">
    <text evidence="3">Belongs to the CTU2/NCS2 family.</text>
</comment>
<accession>A0A165Q161</accession>
<dbReference type="STRING" id="1314781.A0A165Q161"/>
<dbReference type="EMBL" id="KV425886">
    <property type="protein sequence ID" value="KZW02942.1"/>
    <property type="molecule type" value="Genomic_DNA"/>
</dbReference>
<evidence type="ECO:0000256" key="1">
    <source>
        <dbReference type="ARBA" id="ARBA00022490"/>
    </source>
</evidence>
<proteinExistence type="inferred from homology"/>
<comment type="pathway">
    <text evidence="3">tRNA modification; 5-methoxycarbonylmethyl-2-thiouridine-tRNA biosynthesis.</text>
</comment>
<dbReference type="GO" id="GO:0005829">
    <property type="term" value="C:cytosol"/>
    <property type="evidence" value="ECO:0007669"/>
    <property type="project" value="TreeGrafter"/>
</dbReference>
<keyword evidence="1 3" id="KW-0963">Cytoplasm</keyword>
<organism evidence="4 5">
    <name type="scientific">Exidia glandulosa HHB12029</name>
    <dbReference type="NCBI Taxonomy" id="1314781"/>
    <lineage>
        <taxon>Eukaryota</taxon>
        <taxon>Fungi</taxon>
        <taxon>Dikarya</taxon>
        <taxon>Basidiomycota</taxon>
        <taxon>Agaricomycotina</taxon>
        <taxon>Agaricomycetes</taxon>
        <taxon>Auriculariales</taxon>
        <taxon>Exidiaceae</taxon>
        <taxon>Exidia</taxon>
    </lineage>
</organism>
<dbReference type="SUPFAM" id="SSF52402">
    <property type="entry name" value="Adenine nucleotide alpha hydrolases-like"/>
    <property type="match status" value="1"/>
</dbReference>
<dbReference type="Pfam" id="PF10288">
    <property type="entry name" value="CTU2"/>
    <property type="match status" value="1"/>
</dbReference>
<evidence type="ECO:0000256" key="2">
    <source>
        <dbReference type="ARBA" id="ARBA00022694"/>
    </source>
</evidence>